<feature type="transmembrane region" description="Helical" evidence="15">
    <location>
        <begin position="367"/>
        <end position="386"/>
    </location>
</feature>
<dbReference type="InterPro" id="IPR027387">
    <property type="entry name" value="Cytb/b6-like_sf"/>
</dbReference>
<keyword evidence="13 15" id="KW-0472">Membrane</keyword>
<feature type="transmembrane region" description="Helical" evidence="15">
    <location>
        <begin position="32"/>
        <end position="58"/>
    </location>
</feature>
<dbReference type="AlphaFoldDB" id="A0A060USM0"/>
<dbReference type="SUPFAM" id="SSF81342">
    <property type="entry name" value="Transmembrane di-heme cytochromes"/>
    <property type="match status" value="1"/>
</dbReference>
<accession>A0A060USM0</accession>
<organism evidence="18">
    <name type="scientific">Acidithiobacillus ferrivorans</name>
    <dbReference type="NCBI Taxonomy" id="160808"/>
    <lineage>
        <taxon>Bacteria</taxon>
        <taxon>Pseudomonadati</taxon>
        <taxon>Pseudomonadota</taxon>
        <taxon>Acidithiobacillia</taxon>
        <taxon>Acidithiobacillales</taxon>
        <taxon>Acidithiobacillaceae</taxon>
        <taxon>Acidithiobacillus</taxon>
    </lineage>
</organism>
<name>A0A060USM0_9PROT</name>
<evidence type="ECO:0000256" key="1">
    <source>
        <dbReference type="ARBA" id="ARBA00002444"/>
    </source>
</evidence>
<evidence type="ECO:0000256" key="5">
    <source>
        <dbReference type="ARBA" id="ARBA00022448"/>
    </source>
</evidence>
<evidence type="ECO:0000256" key="13">
    <source>
        <dbReference type="ARBA" id="ARBA00023136"/>
    </source>
</evidence>
<dbReference type="PROSITE" id="PS51003">
    <property type="entry name" value="CYTB_CTER"/>
    <property type="match status" value="1"/>
</dbReference>
<dbReference type="EMBL" id="LT841305">
    <property type="protein sequence ID" value="SMH66394.1"/>
    <property type="molecule type" value="Genomic_DNA"/>
</dbReference>
<keyword evidence="5 14" id="KW-0813">Transport</keyword>
<evidence type="ECO:0000259" key="17">
    <source>
        <dbReference type="PROSITE" id="PS51003"/>
    </source>
</evidence>
<dbReference type="Proteomes" id="UP000193925">
    <property type="component" value="Chromosome AFERRI"/>
</dbReference>
<dbReference type="InterPro" id="IPR036150">
    <property type="entry name" value="Cyt_b/b6_C_sf"/>
</dbReference>
<evidence type="ECO:0000256" key="3">
    <source>
        <dbReference type="ARBA" id="ARBA00011649"/>
    </source>
</evidence>
<dbReference type="InterPro" id="IPR005798">
    <property type="entry name" value="Cyt_b/b6_C"/>
</dbReference>
<evidence type="ECO:0000256" key="11">
    <source>
        <dbReference type="ARBA" id="ARBA00022989"/>
    </source>
</evidence>
<dbReference type="PANTHER" id="PTHR19271">
    <property type="entry name" value="CYTOCHROME B"/>
    <property type="match status" value="1"/>
</dbReference>
<evidence type="ECO:0000313" key="19">
    <source>
        <dbReference type="EMBL" id="SMH66394.1"/>
    </source>
</evidence>
<evidence type="ECO:0000256" key="4">
    <source>
        <dbReference type="ARBA" id="ARBA00013531"/>
    </source>
</evidence>
<dbReference type="CDD" id="cd00284">
    <property type="entry name" value="Cytochrome_b_N"/>
    <property type="match status" value="1"/>
</dbReference>
<feature type="transmembrane region" description="Helical" evidence="15">
    <location>
        <begin position="183"/>
        <end position="205"/>
    </location>
</feature>
<feature type="transmembrane region" description="Helical" evidence="15">
    <location>
        <begin position="78"/>
        <end position="99"/>
    </location>
</feature>
<evidence type="ECO:0000256" key="8">
    <source>
        <dbReference type="ARBA" id="ARBA00022692"/>
    </source>
</evidence>
<evidence type="ECO:0000313" key="18">
    <source>
        <dbReference type="EMBL" id="CDQ09793.1"/>
    </source>
</evidence>
<dbReference type="PANTHER" id="PTHR19271:SF16">
    <property type="entry name" value="CYTOCHROME B"/>
    <property type="match status" value="1"/>
</dbReference>
<comment type="function">
    <text evidence="1 14">Component of the ubiquinol-cytochrome c reductase complex (complex III or cytochrome b-c1 complex), which is a respiratory chain that generates an electrochemical potential coupled to ATP synthesis.</text>
</comment>
<reference evidence="18" key="1">
    <citation type="submission" date="2014-03" db="EMBL/GenBank/DDBJ databases">
        <authorList>
            <person name="Genoscope - CEA"/>
        </authorList>
    </citation>
    <scope>NUCLEOTIDE SEQUENCE [LARGE SCALE GENOMIC DNA]</scope>
    <source>
        <strain evidence="18">CF27</strain>
    </source>
</reference>
<feature type="transmembrane region" description="Helical" evidence="15">
    <location>
        <begin position="244"/>
        <end position="263"/>
    </location>
</feature>
<dbReference type="Gene3D" id="1.20.810.10">
    <property type="entry name" value="Cytochrome Bc1 Complex, Chain C"/>
    <property type="match status" value="1"/>
</dbReference>
<feature type="domain" description="Cytochrome b/b6 N-terminal region profile" evidence="16">
    <location>
        <begin position="3"/>
        <end position="215"/>
    </location>
</feature>
<dbReference type="SUPFAM" id="SSF81648">
    <property type="entry name" value="a domain/subunit of cytochrome bc1 complex (Ubiquinol-cytochrome c reductase)"/>
    <property type="match status" value="1"/>
</dbReference>
<evidence type="ECO:0000259" key="16">
    <source>
        <dbReference type="PROSITE" id="PS51002"/>
    </source>
</evidence>
<keyword evidence="11 15" id="KW-1133">Transmembrane helix</keyword>
<dbReference type="Pfam" id="PF00033">
    <property type="entry name" value="Cytochrome_B"/>
    <property type="match status" value="1"/>
</dbReference>
<dbReference type="GO" id="GO:0016491">
    <property type="term" value="F:oxidoreductase activity"/>
    <property type="evidence" value="ECO:0007669"/>
    <property type="project" value="InterPro"/>
</dbReference>
<dbReference type="GO" id="GO:0022904">
    <property type="term" value="P:respiratory electron transport chain"/>
    <property type="evidence" value="ECO:0007669"/>
    <property type="project" value="InterPro"/>
</dbReference>
<protein>
    <recommendedName>
        <fullName evidence="4 14">Cytochrome b</fullName>
    </recommendedName>
</protein>
<reference evidence="19 20" key="3">
    <citation type="submission" date="2017-03" db="EMBL/GenBank/DDBJ databases">
        <authorList>
            <person name="Regsiter A."/>
            <person name="William W."/>
        </authorList>
    </citation>
    <scope>NUCLEOTIDE SEQUENCE [LARGE SCALE GENOMIC DNA]</scope>
    <source>
        <strain evidence="19">PRJEB5721</strain>
    </source>
</reference>
<dbReference type="InterPro" id="IPR048259">
    <property type="entry name" value="Cytochrome_b_N_euk/bac"/>
</dbReference>
<feature type="transmembrane region" description="Helical" evidence="15">
    <location>
        <begin position="308"/>
        <end position="325"/>
    </location>
</feature>
<dbReference type="InterPro" id="IPR016174">
    <property type="entry name" value="Di-haem_cyt_TM"/>
</dbReference>
<feature type="transmembrane region" description="Helical" evidence="15">
    <location>
        <begin position="337"/>
        <end position="355"/>
    </location>
</feature>
<keyword evidence="20" id="KW-1185">Reference proteome</keyword>
<dbReference type="GO" id="GO:0016020">
    <property type="term" value="C:membrane"/>
    <property type="evidence" value="ECO:0007669"/>
    <property type="project" value="UniProtKB-SubCell"/>
</dbReference>
<comment type="subunit">
    <text evidence="3 14">The main subunits of complex b-c1 are: cytochrome b, cytochrome c1 and the Rieske protein.</text>
</comment>
<dbReference type="RefSeq" id="WP_035192033.1">
    <property type="nucleotide sequence ID" value="NZ_CCCS020000023.1"/>
</dbReference>
<keyword evidence="6 14" id="KW-0349">Heme</keyword>
<evidence type="ECO:0000256" key="2">
    <source>
        <dbReference type="ARBA" id="ARBA00004141"/>
    </source>
</evidence>
<dbReference type="GO" id="GO:0009055">
    <property type="term" value="F:electron transfer activity"/>
    <property type="evidence" value="ECO:0007669"/>
    <property type="project" value="InterPro"/>
</dbReference>
<evidence type="ECO:0000256" key="6">
    <source>
        <dbReference type="ARBA" id="ARBA00022617"/>
    </source>
</evidence>
<keyword evidence="10 14" id="KW-0249">Electron transport</keyword>
<evidence type="ECO:0000256" key="15">
    <source>
        <dbReference type="SAM" id="Phobius"/>
    </source>
</evidence>
<dbReference type="EMBL" id="CCCS020000023">
    <property type="protein sequence ID" value="CDQ09793.1"/>
    <property type="molecule type" value="Genomic_DNA"/>
</dbReference>
<evidence type="ECO:0000256" key="7">
    <source>
        <dbReference type="ARBA" id="ARBA00022660"/>
    </source>
</evidence>
<gene>
    <name evidence="18" type="primary">petB</name>
    <name evidence="19" type="synonym">petB2</name>
    <name evidence="19" type="ORF">AFERRI_30125</name>
    <name evidence="18" type="ORF">AFERRI_30439</name>
</gene>
<feature type="transmembrane region" description="Helical" evidence="15">
    <location>
        <begin position="119"/>
        <end position="137"/>
    </location>
</feature>
<feature type="domain" description="Cytochrome b/b6 C-terminal region profile" evidence="17">
    <location>
        <begin position="225"/>
        <end position="397"/>
    </location>
</feature>
<dbReference type="InterPro" id="IPR005797">
    <property type="entry name" value="Cyt_b/b6_N"/>
</dbReference>
<evidence type="ECO:0000256" key="10">
    <source>
        <dbReference type="ARBA" id="ARBA00022982"/>
    </source>
</evidence>
<comment type="cofactor">
    <cofactor evidence="14">
        <name>heme b</name>
        <dbReference type="ChEBI" id="CHEBI:60344"/>
    </cofactor>
    <text evidence="14">Binds 2 heme groups non-covalently.</text>
</comment>
<comment type="similarity">
    <text evidence="14">Belongs to the cytochrome b family.</text>
</comment>
<reference evidence="18" key="2">
    <citation type="submission" date="2014-07" db="EMBL/GenBank/DDBJ databases">
        <title>Initial genome analysis of the psychrotolerant acidophile Acidithiobacillus ferrivorans CF27: insights into iron and sulfur oxidation pathways and into biofilm formation.</title>
        <authorList>
            <person name="Talla E."/>
            <person name="Hedrich S."/>
            <person name="Mangenot S."/>
            <person name="Ji B."/>
            <person name="Johnson D.B."/>
            <person name="Barbe V."/>
            <person name="Bonnefoy V."/>
        </authorList>
    </citation>
    <scope>NUCLEOTIDE SEQUENCE [LARGE SCALE GENOMIC DNA]</scope>
    <source>
        <strain evidence="18">CF27</strain>
    </source>
</reference>
<evidence type="ECO:0000256" key="14">
    <source>
        <dbReference type="RuleBase" id="RU003385"/>
    </source>
</evidence>
<evidence type="ECO:0000313" key="20">
    <source>
        <dbReference type="Proteomes" id="UP000193925"/>
    </source>
</evidence>
<dbReference type="GO" id="GO:0046872">
    <property type="term" value="F:metal ion binding"/>
    <property type="evidence" value="ECO:0007669"/>
    <property type="project" value="UniProtKB-KW"/>
</dbReference>
<dbReference type="FunFam" id="1.20.810.10:FF:000004">
    <property type="entry name" value="Cytochrome b"/>
    <property type="match status" value="1"/>
</dbReference>
<keyword evidence="8 14" id="KW-0812">Transmembrane</keyword>
<keyword evidence="12" id="KW-0408">Iron</keyword>
<keyword evidence="7 14" id="KW-0679">Respiratory chain</keyword>
<proteinExistence type="inferred from homology"/>
<dbReference type="PROSITE" id="PS51002">
    <property type="entry name" value="CYTB_NTER"/>
    <property type="match status" value="1"/>
</dbReference>
<evidence type="ECO:0000256" key="9">
    <source>
        <dbReference type="ARBA" id="ARBA00022723"/>
    </source>
</evidence>
<dbReference type="Pfam" id="PF00032">
    <property type="entry name" value="Cytochrom_B_C"/>
    <property type="match status" value="1"/>
</dbReference>
<evidence type="ECO:0000256" key="12">
    <source>
        <dbReference type="ARBA" id="ARBA00023004"/>
    </source>
</evidence>
<sequence length="404" mass="46395">MSFKTWFVKRSPLPEMWREHMAEYYAPKNFNIFYYAGSLLLLMVVLQFLSGFLVLAHYIPSVSDAYDSVYGIMYDVHYGWLMQYMHVDGVSLIFVLLYIHMARGMLYGSYRAPREIVWVIGYTTYLAFMAEAFFGYILPYSNLSYWAGTVITSLFKSIPFIGEWVTTLVRGGSGMSGDTLDRFMALHVTVVFLVIVGLIVFHILYLHKVGSNNPDGLEIKANKGPDGHPIDAIPFHPYYSVKDLFGFGVWLFIFAAIIFYAPTVHHIFLERTMSTPANPLKSLPDVTPPWYLSPFYAMLRAIPNKNGGIILMVVAVVFPFVLPWLDRNPVISTRYRPITRIMLIIFFVNFLMLAYLGEQPPLPKYFILERVGAVIYVAFFILLPFVSKFEPTRTPPARVRFHAH</sequence>
<comment type="subcellular location">
    <subcellularLocation>
        <location evidence="2">Membrane</location>
        <topology evidence="2">Multi-pass membrane protein</topology>
    </subcellularLocation>
</comment>
<keyword evidence="9" id="KW-0479">Metal-binding</keyword>